<reference evidence="1" key="1">
    <citation type="journal article" date="2023" name="Science">
        <title>Genome structures resolve the early diversification of teleost fishes.</title>
        <authorList>
            <person name="Parey E."/>
            <person name="Louis A."/>
            <person name="Montfort J."/>
            <person name="Bouchez O."/>
            <person name="Roques C."/>
            <person name="Iampietro C."/>
            <person name="Lluch J."/>
            <person name="Castinel A."/>
            <person name="Donnadieu C."/>
            <person name="Desvignes T."/>
            <person name="Floi Bucao C."/>
            <person name="Jouanno E."/>
            <person name="Wen M."/>
            <person name="Mejri S."/>
            <person name="Dirks R."/>
            <person name="Jansen H."/>
            <person name="Henkel C."/>
            <person name="Chen W.J."/>
            <person name="Zahm M."/>
            <person name="Cabau C."/>
            <person name="Klopp C."/>
            <person name="Thompson A.W."/>
            <person name="Robinson-Rechavi M."/>
            <person name="Braasch I."/>
            <person name="Lecointre G."/>
            <person name="Bobe J."/>
            <person name="Postlethwait J.H."/>
            <person name="Berthelot C."/>
            <person name="Roest Crollius H."/>
            <person name="Guiguen Y."/>
        </authorList>
    </citation>
    <scope>NUCLEOTIDE SEQUENCE</scope>
    <source>
        <strain evidence="1">WJC10195</strain>
    </source>
</reference>
<organism evidence="1 2">
    <name type="scientific">Synaphobranchus kaupii</name>
    <name type="common">Kaup's arrowtooth eel</name>
    <dbReference type="NCBI Taxonomy" id="118154"/>
    <lineage>
        <taxon>Eukaryota</taxon>
        <taxon>Metazoa</taxon>
        <taxon>Chordata</taxon>
        <taxon>Craniata</taxon>
        <taxon>Vertebrata</taxon>
        <taxon>Euteleostomi</taxon>
        <taxon>Actinopterygii</taxon>
        <taxon>Neopterygii</taxon>
        <taxon>Teleostei</taxon>
        <taxon>Anguilliformes</taxon>
        <taxon>Synaphobranchidae</taxon>
        <taxon>Synaphobranchus</taxon>
    </lineage>
</organism>
<gene>
    <name evidence="1" type="ORF">SKAU_G00067530</name>
</gene>
<dbReference type="EMBL" id="JAINUF010000002">
    <property type="protein sequence ID" value="KAJ8376173.1"/>
    <property type="molecule type" value="Genomic_DNA"/>
</dbReference>
<protein>
    <submittedName>
        <fullName evidence="1">Uncharacterized protein</fullName>
    </submittedName>
</protein>
<accession>A0A9Q1JAZ7</accession>
<dbReference type="AlphaFoldDB" id="A0A9Q1JAZ7"/>
<sequence>MANMSTKSVRNPALHGLQCDQDCVGQGLPSSASASYIQSRRPRWPLLWDTMKEAI</sequence>
<proteinExistence type="predicted"/>
<name>A0A9Q1JAZ7_SYNKA</name>
<evidence type="ECO:0000313" key="1">
    <source>
        <dbReference type="EMBL" id="KAJ8376173.1"/>
    </source>
</evidence>
<comment type="caution">
    <text evidence="1">The sequence shown here is derived from an EMBL/GenBank/DDBJ whole genome shotgun (WGS) entry which is preliminary data.</text>
</comment>
<evidence type="ECO:0000313" key="2">
    <source>
        <dbReference type="Proteomes" id="UP001152622"/>
    </source>
</evidence>
<keyword evidence="2" id="KW-1185">Reference proteome</keyword>
<dbReference type="Proteomes" id="UP001152622">
    <property type="component" value="Chromosome 2"/>
</dbReference>